<dbReference type="EMBL" id="JACGWZ010000001">
    <property type="protein sequence ID" value="MBA8822885.1"/>
    <property type="molecule type" value="Genomic_DNA"/>
</dbReference>
<dbReference type="SMART" id="SM00267">
    <property type="entry name" value="GGDEF"/>
    <property type="match status" value="1"/>
</dbReference>
<dbReference type="SUPFAM" id="SSF55073">
    <property type="entry name" value="Nucleotide cyclase"/>
    <property type="match status" value="1"/>
</dbReference>
<sequence length="538" mass="58597">MTLRKQRVHAGVMEVREKTSDGEGAAVFTEVRRLIREGDNEGALDITTAIADRATDPLVTGRALVVMLGRLFNLGRTEECPPVLDRAFDVLGDRRSPELLGDLYALAGITAARDSLQRCIRHLVQGSRELDRVRHPGIDAVSAWHDLAVTYSYVGFHAQAMTLAERCYLSGQEIGLPSGDHALPEVGVRWAVSLDHRGDTEACARILREVLSTWEQRTDPAAMWPVEQHYYGYAAVRLAALGEDVSFDPSLFTVEESGWEVADLRLLAGACAALAEGRPHESLERLAGRWINHYTLGSAEIHRVRALAHAAADDHRSALTADRRAMRVSTQGIEQLRDRLVDGTKASLDHEALRRTVEQYASEALTDPLTGLPNRRHFDRRITQLAEQRIRAAIGVIDLDGFKAVNSAYGHLSGDLVLQRVAAILARSLRDGDFVARYGGDEFVAVLPETDLATAEEVGKRVATAVEAGGWEALVADTPVSITVGWAELDARSDVAATVAGADRAMLDRKEHVPAPPEQRRTGGDVSPPSVNRPGPAG</sequence>
<feature type="compositionally biased region" description="Basic and acidic residues" evidence="1">
    <location>
        <begin position="505"/>
        <end position="523"/>
    </location>
</feature>
<dbReference type="AlphaFoldDB" id="A0A839DUD2"/>
<organism evidence="3 4">
    <name type="scientific">Halosaccharopolyspora lacisalsi</name>
    <dbReference type="NCBI Taxonomy" id="1000566"/>
    <lineage>
        <taxon>Bacteria</taxon>
        <taxon>Bacillati</taxon>
        <taxon>Actinomycetota</taxon>
        <taxon>Actinomycetes</taxon>
        <taxon>Pseudonocardiales</taxon>
        <taxon>Pseudonocardiaceae</taxon>
        <taxon>Halosaccharopolyspora</taxon>
    </lineage>
</organism>
<proteinExistence type="predicted"/>
<dbReference type="PANTHER" id="PTHR45138:SF9">
    <property type="entry name" value="DIGUANYLATE CYCLASE DGCM-RELATED"/>
    <property type="match status" value="1"/>
</dbReference>
<reference evidence="3 4" key="1">
    <citation type="submission" date="2020-07" db="EMBL/GenBank/DDBJ databases">
        <title>Sequencing the genomes of 1000 actinobacteria strains.</title>
        <authorList>
            <person name="Klenk H.-P."/>
        </authorList>
    </citation>
    <scope>NUCLEOTIDE SEQUENCE [LARGE SCALE GENOMIC DNA]</scope>
    <source>
        <strain evidence="3 4">DSM 45975</strain>
    </source>
</reference>
<dbReference type="GO" id="GO:0052621">
    <property type="term" value="F:diguanylate cyclase activity"/>
    <property type="evidence" value="ECO:0007669"/>
    <property type="project" value="TreeGrafter"/>
</dbReference>
<dbReference type="PROSITE" id="PS50887">
    <property type="entry name" value="GGDEF"/>
    <property type="match status" value="1"/>
</dbReference>
<evidence type="ECO:0000313" key="3">
    <source>
        <dbReference type="EMBL" id="MBA8822885.1"/>
    </source>
</evidence>
<accession>A0A839DUD2</accession>
<gene>
    <name evidence="3" type="ORF">FHX42_000214</name>
</gene>
<dbReference type="PANTHER" id="PTHR45138">
    <property type="entry name" value="REGULATORY COMPONENTS OF SENSORY TRANSDUCTION SYSTEM"/>
    <property type="match status" value="1"/>
</dbReference>
<dbReference type="NCBIfam" id="TIGR00254">
    <property type="entry name" value="GGDEF"/>
    <property type="match status" value="1"/>
</dbReference>
<dbReference type="GO" id="GO:0005886">
    <property type="term" value="C:plasma membrane"/>
    <property type="evidence" value="ECO:0007669"/>
    <property type="project" value="TreeGrafter"/>
</dbReference>
<dbReference type="RefSeq" id="WP_328795827.1">
    <property type="nucleotide sequence ID" value="NZ_JACGWZ010000001.1"/>
</dbReference>
<dbReference type="InterPro" id="IPR043128">
    <property type="entry name" value="Rev_trsase/Diguanyl_cyclase"/>
</dbReference>
<dbReference type="InterPro" id="IPR000160">
    <property type="entry name" value="GGDEF_dom"/>
</dbReference>
<dbReference type="InterPro" id="IPR029787">
    <property type="entry name" value="Nucleotide_cyclase"/>
</dbReference>
<evidence type="ECO:0000256" key="1">
    <source>
        <dbReference type="SAM" id="MobiDB-lite"/>
    </source>
</evidence>
<dbReference type="InterPro" id="IPR011990">
    <property type="entry name" value="TPR-like_helical_dom_sf"/>
</dbReference>
<name>A0A839DUD2_9PSEU</name>
<dbReference type="Pfam" id="PF00990">
    <property type="entry name" value="GGDEF"/>
    <property type="match status" value="1"/>
</dbReference>
<comment type="caution">
    <text evidence="3">The sequence shown here is derived from an EMBL/GenBank/DDBJ whole genome shotgun (WGS) entry which is preliminary data.</text>
</comment>
<evidence type="ECO:0000259" key="2">
    <source>
        <dbReference type="PROSITE" id="PS50887"/>
    </source>
</evidence>
<feature type="region of interest" description="Disordered" evidence="1">
    <location>
        <begin position="503"/>
        <end position="538"/>
    </location>
</feature>
<dbReference type="CDD" id="cd01949">
    <property type="entry name" value="GGDEF"/>
    <property type="match status" value="1"/>
</dbReference>
<dbReference type="GO" id="GO:1902201">
    <property type="term" value="P:negative regulation of bacterial-type flagellum-dependent cell motility"/>
    <property type="evidence" value="ECO:0007669"/>
    <property type="project" value="TreeGrafter"/>
</dbReference>
<dbReference type="Gene3D" id="3.30.70.270">
    <property type="match status" value="1"/>
</dbReference>
<feature type="domain" description="GGDEF" evidence="2">
    <location>
        <begin position="390"/>
        <end position="526"/>
    </location>
</feature>
<dbReference type="Proteomes" id="UP000569329">
    <property type="component" value="Unassembled WGS sequence"/>
</dbReference>
<dbReference type="InterPro" id="IPR050469">
    <property type="entry name" value="Diguanylate_Cyclase"/>
</dbReference>
<protein>
    <submittedName>
        <fullName evidence="3">Diguanylate cyclase (GGDEF)-like protein</fullName>
    </submittedName>
</protein>
<evidence type="ECO:0000313" key="4">
    <source>
        <dbReference type="Proteomes" id="UP000569329"/>
    </source>
</evidence>
<dbReference type="GO" id="GO:0043709">
    <property type="term" value="P:cell adhesion involved in single-species biofilm formation"/>
    <property type="evidence" value="ECO:0007669"/>
    <property type="project" value="TreeGrafter"/>
</dbReference>
<dbReference type="Gene3D" id="1.25.40.10">
    <property type="entry name" value="Tetratricopeptide repeat domain"/>
    <property type="match status" value="1"/>
</dbReference>
<keyword evidence="4" id="KW-1185">Reference proteome</keyword>